<reference evidence="1 2" key="1">
    <citation type="submission" date="2014-10" db="EMBL/GenBank/DDBJ databases">
        <title>Pan-genome analysis of Brazilian lineage A amoebal mimiviruses.</title>
        <authorList>
            <person name="Assis F.L."/>
            <person name="Abrahao J.S."/>
            <person name="Kroon E.G."/>
            <person name="Dornas F.P."/>
            <person name="Andrade K.R."/>
            <person name="Borato P.V.M."/>
            <person name="Pilotto M.R."/>
            <person name="Benamar S."/>
            <person name="LaScola B."/>
            <person name="Colson P."/>
        </authorList>
    </citation>
    <scope>NUCLEOTIDE SEQUENCE [LARGE SCALE GENOMIC DNA]</scope>
    <source>
        <strain evidence="1 2">Kroon</strain>
    </source>
</reference>
<evidence type="ECO:0000313" key="2">
    <source>
        <dbReference type="Proteomes" id="UP000240461"/>
    </source>
</evidence>
<name>A0A0G2Y3N4_9VIRU</name>
<evidence type="ECO:0000313" key="1">
    <source>
        <dbReference type="EMBL" id="AKI80415.1"/>
    </source>
</evidence>
<dbReference type="Proteomes" id="UP000240461">
    <property type="component" value="Segment"/>
</dbReference>
<proteinExistence type="predicted"/>
<dbReference type="KEGG" id="vg:80514213"/>
<protein>
    <submittedName>
        <fullName evidence="1">Uncharacterized protein</fullName>
    </submittedName>
</protein>
<organism evidence="1 2">
    <name type="scientific">Acanthamoeba polyphaga mimivirus Kroon</name>
    <dbReference type="NCBI Taxonomy" id="3069720"/>
    <lineage>
        <taxon>Viruses</taxon>
        <taxon>Varidnaviria</taxon>
        <taxon>Bamfordvirae</taxon>
        <taxon>Nucleocytoviricota</taxon>
        <taxon>Megaviricetes</taxon>
        <taxon>Imitervirales</taxon>
        <taxon>Mimiviridae</taxon>
        <taxon>Megamimivirinae</taxon>
        <taxon>Mimivirus</taxon>
        <taxon>Mimivirus lagoaense</taxon>
    </lineage>
</organism>
<keyword evidence="2" id="KW-1185">Reference proteome</keyword>
<dbReference type="EMBL" id="KM982402">
    <property type="protein sequence ID" value="AKI80415.1"/>
    <property type="molecule type" value="Genomic_DNA"/>
</dbReference>
<sequence length="165" mass="19696">MTTFDLDDFLKSYKPKEVDLSSYINHTKLKGYTYITKDDFNNLIPNRTYIKYILRSDVGTDNNISKHIHCGGFFLSGGNFCGKKFVQSDDWNSWTHLFLKYCPHPESNLNGEFTEHKFYLKTKKYYLFYRYYDKKSDIYNLKSIKLKKIKKLKKNSDSKSMKKTH</sequence>
<accession>A0A0G2Y3N4</accession>